<organism evidence="15 16">
    <name type="scientific">Cohnella terricola</name>
    <dbReference type="NCBI Taxonomy" id="1289167"/>
    <lineage>
        <taxon>Bacteria</taxon>
        <taxon>Bacillati</taxon>
        <taxon>Bacillota</taxon>
        <taxon>Bacilli</taxon>
        <taxon>Bacillales</taxon>
        <taxon>Paenibacillaceae</taxon>
        <taxon>Cohnella</taxon>
    </lineage>
</organism>
<evidence type="ECO:0000256" key="2">
    <source>
        <dbReference type="ARBA" id="ARBA00004651"/>
    </source>
</evidence>
<dbReference type="InterPro" id="IPR003661">
    <property type="entry name" value="HisK_dim/P_dom"/>
</dbReference>
<feature type="transmembrane region" description="Helical" evidence="12">
    <location>
        <begin position="21"/>
        <end position="48"/>
    </location>
</feature>
<dbReference type="AlphaFoldDB" id="A0A559JQD3"/>
<evidence type="ECO:0000259" key="14">
    <source>
        <dbReference type="PROSITE" id="PS50885"/>
    </source>
</evidence>
<dbReference type="Pfam" id="PF00672">
    <property type="entry name" value="HAMP"/>
    <property type="match status" value="1"/>
</dbReference>
<dbReference type="Pfam" id="PF00512">
    <property type="entry name" value="HisKA"/>
    <property type="match status" value="1"/>
</dbReference>
<dbReference type="GO" id="GO:0016036">
    <property type="term" value="P:cellular response to phosphate starvation"/>
    <property type="evidence" value="ECO:0007669"/>
    <property type="project" value="TreeGrafter"/>
</dbReference>
<name>A0A559JQD3_9BACL</name>
<keyword evidence="4" id="KW-1003">Cell membrane</keyword>
<dbReference type="PRINTS" id="PR00344">
    <property type="entry name" value="BCTRLSENSOR"/>
</dbReference>
<dbReference type="RefSeq" id="WP_144699633.1">
    <property type="nucleotide sequence ID" value="NZ_VNJJ01000003.1"/>
</dbReference>
<proteinExistence type="predicted"/>
<evidence type="ECO:0000256" key="7">
    <source>
        <dbReference type="ARBA" id="ARBA00022741"/>
    </source>
</evidence>
<feature type="domain" description="HAMP" evidence="14">
    <location>
        <begin position="89"/>
        <end position="141"/>
    </location>
</feature>
<feature type="transmembrane region" description="Helical" evidence="12">
    <location>
        <begin position="68"/>
        <end position="87"/>
    </location>
</feature>
<dbReference type="GO" id="GO:0004721">
    <property type="term" value="F:phosphoprotein phosphatase activity"/>
    <property type="evidence" value="ECO:0007669"/>
    <property type="project" value="TreeGrafter"/>
</dbReference>
<keyword evidence="16" id="KW-1185">Reference proteome</keyword>
<dbReference type="GO" id="GO:0005524">
    <property type="term" value="F:ATP binding"/>
    <property type="evidence" value="ECO:0007669"/>
    <property type="project" value="UniProtKB-KW"/>
</dbReference>
<comment type="catalytic activity">
    <reaction evidence="1">
        <text>ATP + protein L-histidine = ADP + protein N-phospho-L-histidine.</text>
        <dbReference type="EC" id="2.7.13.3"/>
    </reaction>
</comment>
<keyword evidence="5" id="KW-0597">Phosphoprotein</keyword>
<evidence type="ECO:0000256" key="1">
    <source>
        <dbReference type="ARBA" id="ARBA00000085"/>
    </source>
</evidence>
<dbReference type="InterPro" id="IPR036097">
    <property type="entry name" value="HisK_dim/P_sf"/>
</dbReference>
<evidence type="ECO:0000256" key="8">
    <source>
        <dbReference type="ARBA" id="ARBA00022777"/>
    </source>
</evidence>
<dbReference type="GO" id="GO:0000155">
    <property type="term" value="F:phosphorelay sensor kinase activity"/>
    <property type="evidence" value="ECO:0007669"/>
    <property type="project" value="InterPro"/>
</dbReference>
<evidence type="ECO:0000256" key="12">
    <source>
        <dbReference type="SAM" id="Phobius"/>
    </source>
</evidence>
<feature type="domain" description="Histidine kinase" evidence="13">
    <location>
        <begin position="149"/>
        <end position="361"/>
    </location>
</feature>
<evidence type="ECO:0000256" key="3">
    <source>
        <dbReference type="ARBA" id="ARBA00012438"/>
    </source>
</evidence>
<evidence type="ECO:0000256" key="9">
    <source>
        <dbReference type="ARBA" id="ARBA00022840"/>
    </source>
</evidence>
<dbReference type="InterPro" id="IPR004358">
    <property type="entry name" value="Sig_transdc_His_kin-like_C"/>
</dbReference>
<keyword evidence="12" id="KW-0812">Transmembrane</keyword>
<dbReference type="Proteomes" id="UP000316330">
    <property type="component" value="Unassembled WGS sequence"/>
</dbReference>
<dbReference type="PANTHER" id="PTHR45453:SF1">
    <property type="entry name" value="PHOSPHATE REGULON SENSOR PROTEIN PHOR"/>
    <property type="match status" value="1"/>
</dbReference>
<keyword evidence="6" id="KW-0808">Transferase</keyword>
<dbReference type="GO" id="GO:0005886">
    <property type="term" value="C:plasma membrane"/>
    <property type="evidence" value="ECO:0007669"/>
    <property type="project" value="UniProtKB-SubCell"/>
</dbReference>
<dbReference type="PROSITE" id="PS50885">
    <property type="entry name" value="HAMP"/>
    <property type="match status" value="1"/>
</dbReference>
<dbReference type="SMART" id="SM00304">
    <property type="entry name" value="HAMP"/>
    <property type="match status" value="1"/>
</dbReference>
<dbReference type="CDD" id="cd00082">
    <property type="entry name" value="HisKA"/>
    <property type="match status" value="1"/>
</dbReference>
<protein>
    <recommendedName>
        <fullName evidence="3">histidine kinase</fullName>
        <ecNumber evidence="3">2.7.13.3</ecNumber>
    </recommendedName>
</protein>
<sequence>MPFSKLKRLWFWKKSIVWKIMMINGIVIGIVIWIVGVSVKDFACLLVNQYNFVDLEKQHIFNQTMHFYLLRASLIALLVAAIIYYLLMRRIQIPLHKLMKSTRMMSEGKYPEPILVTSEDETGQLSSHFNQMILTLSQTEESRKMMFSNISHELRTPLSNLNGYLEALSAGVIQGDIELYRSLHDESLHLSKLVEQLHQLAVWENRRFVKPQWQKVDMYAIVQTIHQSFELELRKLKIKVEIEVSPALVQGDEVGLRQVVTNLLQNAVQYDHGGWIHITGVRVGKEYCITITNAGQFIPPEKIPFVFERLYRVDSSRQRGTGGSGLGLAIAKEIVQQHGGRIGLTPKGNEYAFWFTIPISQ</sequence>
<dbReference type="InterPro" id="IPR036890">
    <property type="entry name" value="HATPase_C_sf"/>
</dbReference>
<dbReference type="InterPro" id="IPR003660">
    <property type="entry name" value="HAMP_dom"/>
</dbReference>
<dbReference type="SMART" id="SM00388">
    <property type="entry name" value="HisKA"/>
    <property type="match status" value="1"/>
</dbReference>
<reference evidence="15 16" key="1">
    <citation type="submission" date="2019-07" db="EMBL/GenBank/DDBJ databases">
        <authorList>
            <person name="Kim J."/>
        </authorList>
    </citation>
    <scope>NUCLEOTIDE SEQUENCE [LARGE SCALE GENOMIC DNA]</scope>
    <source>
        <strain evidence="15 16">G13</strain>
    </source>
</reference>
<dbReference type="SUPFAM" id="SSF158472">
    <property type="entry name" value="HAMP domain-like"/>
    <property type="match status" value="1"/>
</dbReference>
<dbReference type="EMBL" id="VNJJ01000003">
    <property type="protein sequence ID" value="TVY02089.1"/>
    <property type="molecule type" value="Genomic_DNA"/>
</dbReference>
<keyword evidence="9" id="KW-0067">ATP-binding</keyword>
<evidence type="ECO:0000256" key="5">
    <source>
        <dbReference type="ARBA" id="ARBA00022553"/>
    </source>
</evidence>
<dbReference type="PANTHER" id="PTHR45453">
    <property type="entry name" value="PHOSPHATE REGULON SENSOR PROTEIN PHOR"/>
    <property type="match status" value="1"/>
</dbReference>
<keyword evidence="11 12" id="KW-0472">Membrane</keyword>
<dbReference type="Gene3D" id="1.10.287.130">
    <property type="match status" value="1"/>
</dbReference>
<keyword evidence="10" id="KW-0902">Two-component regulatory system</keyword>
<dbReference type="InterPro" id="IPR003594">
    <property type="entry name" value="HATPase_dom"/>
</dbReference>
<dbReference type="EC" id="2.7.13.3" evidence="3"/>
<comment type="caution">
    <text evidence="15">The sequence shown here is derived from an EMBL/GenBank/DDBJ whole genome shotgun (WGS) entry which is preliminary data.</text>
</comment>
<evidence type="ECO:0000256" key="11">
    <source>
        <dbReference type="ARBA" id="ARBA00023136"/>
    </source>
</evidence>
<dbReference type="InterPro" id="IPR005467">
    <property type="entry name" value="His_kinase_dom"/>
</dbReference>
<gene>
    <name evidence="15" type="ORF">FPZ45_06505</name>
</gene>
<keyword evidence="7" id="KW-0547">Nucleotide-binding</keyword>
<evidence type="ECO:0000256" key="4">
    <source>
        <dbReference type="ARBA" id="ARBA00022475"/>
    </source>
</evidence>
<dbReference type="OrthoDB" id="335833at2"/>
<accession>A0A559JQD3</accession>
<evidence type="ECO:0000313" key="16">
    <source>
        <dbReference type="Proteomes" id="UP000316330"/>
    </source>
</evidence>
<evidence type="ECO:0000256" key="10">
    <source>
        <dbReference type="ARBA" id="ARBA00023012"/>
    </source>
</evidence>
<dbReference type="CDD" id="cd06225">
    <property type="entry name" value="HAMP"/>
    <property type="match status" value="1"/>
</dbReference>
<comment type="subcellular location">
    <subcellularLocation>
        <location evidence="2">Cell membrane</location>
        <topology evidence="2">Multi-pass membrane protein</topology>
    </subcellularLocation>
</comment>
<dbReference type="SUPFAM" id="SSF47384">
    <property type="entry name" value="Homodimeric domain of signal transducing histidine kinase"/>
    <property type="match status" value="1"/>
</dbReference>
<dbReference type="PROSITE" id="PS50109">
    <property type="entry name" value="HIS_KIN"/>
    <property type="match status" value="1"/>
</dbReference>
<dbReference type="InterPro" id="IPR050351">
    <property type="entry name" value="BphY/WalK/GraS-like"/>
</dbReference>
<dbReference type="Gene3D" id="3.30.565.10">
    <property type="entry name" value="Histidine kinase-like ATPase, C-terminal domain"/>
    <property type="match status" value="1"/>
</dbReference>
<dbReference type="Pfam" id="PF02518">
    <property type="entry name" value="HATPase_c"/>
    <property type="match status" value="1"/>
</dbReference>
<dbReference type="CDD" id="cd00075">
    <property type="entry name" value="HATPase"/>
    <property type="match status" value="1"/>
</dbReference>
<dbReference type="FunFam" id="3.30.565.10:FF:000006">
    <property type="entry name" value="Sensor histidine kinase WalK"/>
    <property type="match status" value="1"/>
</dbReference>
<keyword evidence="8" id="KW-0418">Kinase</keyword>
<dbReference type="SMART" id="SM00387">
    <property type="entry name" value="HATPase_c"/>
    <property type="match status" value="1"/>
</dbReference>
<evidence type="ECO:0000259" key="13">
    <source>
        <dbReference type="PROSITE" id="PS50109"/>
    </source>
</evidence>
<dbReference type="SUPFAM" id="SSF55874">
    <property type="entry name" value="ATPase domain of HSP90 chaperone/DNA topoisomerase II/histidine kinase"/>
    <property type="match status" value="1"/>
</dbReference>
<dbReference type="Gene3D" id="6.10.340.10">
    <property type="match status" value="1"/>
</dbReference>
<evidence type="ECO:0000313" key="15">
    <source>
        <dbReference type="EMBL" id="TVY02089.1"/>
    </source>
</evidence>
<keyword evidence="12" id="KW-1133">Transmembrane helix</keyword>
<evidence type="ECO:0000256" key="6">
    <source>
        <dbReference type="ARBA" id="ARBA00022679"/>
    </source>
</evidence>